<reference evidence="8 9" key="1">
    <citation type="journal article" date="2023" name="Hortic Res">
        <title>Pangenome of water caltrop reveals structural variations and asymmetric subgenome divergence after allopolyploidization.</title>
        <authorList>
            <person name="Zhang X."/>
            <person name="Chen Y."/>
            <person name="Wang L."/>
            <person name="Yuan Y."/>
            <person name="Fang M."/>
            <person name="Shi L."/>
            <person name="Lu R."/>
            <person name="Comes H.P."/>
            <person name="Ma Y."/>
            <person name="Chen Y."/>
            <person name="Huang G."/>
            <person name="Zhou Y."/>
            <person name="Zheng Z."/>
            <person name="Qiu Y."/>
        </authorList>
    </citation>
    <scope>NUCLEOTIDE SEQUENCE [LARGE SCALE GENOMIC DNA]</scope>
    <source>
        <tissue evidence="8">Roots</tissue>
    </source>
</reference>
<dbReference type="Pfam" id="PF10394">
    <property type="entry name" value="Hat1_N"/>
    <property type="match status" value="1"/>
</dbReference>
<dbReference type="Proteomes" id="UP001345219">
    <property type="component" value="Chromosome 22"/>
</dbReference>
<dbReference type="GO" id="GO:0005634">
    <property type="term" value="C:nucleus"/>
    <property type="evidence" value="ECO:0007669"/>
    <property type="project" value="InterPro"/>
</dbReference>
<comment type="similarity">
    <text evidence="1">Belongs to the HAT1 family.</text>
</comment>
<dbReference type="InterPro" id="IPR037113">
    <property type="entry name" value="Hat1_N_sf"/>
</dbReference>
<protein>
    <recommendedName>
        <fullName evidence="2">histone acetyltransferase</fullName>
        <ecNumber evidence="2">2.3.1.48</ecNumber>
    </recommendedName>
</protein>
<evidence type="ECO:0000256" key="5">
    <source>
        <dbReference type="ARBA" id="ARBA00048017"/>
    </source>
</evidence>
<dbReference type="GO" id="GO:0004402">
    <property type="term" value="F:histone acetyltransferase activity"/>
    <property type="evidence" value="ECO:0007669"/>
    <property type="project" value="InterPro"/>
</dbReference>
<dbReference type="Gene3D" id="3.40.630.30">
    <property type="match status" value="1"/>
</dbReference>
<dbReference type="InterPro" id="IPR016181">
    <property type="entry name" value="Acyl_CoA_acyltransferase"/>
</dbReference>
<dbReference type="EC" id="2.3.1.48" evidence="2"/>
<evidence type="ECO:0000256" key="1">
    <source>
        <dbReference type="ARBA" id="ARBA00010543"/>
    </source>
</evidence>
<evidence type="ECO:0000256" key="3">
    <source>
        <dbReference type="ARBA" id="ARBA00022679"/>
    </source>
</evidence>
<dbReference type="Gene3D" id="3.90.360.10">
    <property type="entry name" value="Histone acetyl transferase 1 (HAT1), N-terminal domain"/>
    <property type="match status" value="1"/>
</dbReference>
<dbReference type="CDD" id="cd04301">
    <property type="entry name" value="NAT_SF"/>
    <property type="match status" value="1"/>
</dbReference>
<dbReference type="GO" id="GO:0000781">
    <property type="term" value="C:chromosome, telomeric region"/>
    <property type="evidence" value="ECO:0007669"/>
    <property type="project" value="GOC"/>
</dbReference>
<dbReference type="AlphaFoldDB" id="A0AAN7KXN6"/>
<organism evidence="8 9">
    <name type="scientific">Trapa incisa</name>
    <dbReference type="NCBI Taxonomy" id="236973"/>
    <lineage>
        <taxon>Eukaryota</taxon>
        <taxon>Viridiplantae</taxon>
        <taxon>Streptophyta</taxon>
        <taxon>Embryophyta</taxon>
        <taxon>Tracheophyta</taxon>
        <taxon>Spermatophyta</taxon>
        <taxon>Magnoliopsida</taxon>
        <taxon>eudicotyledons</taxon>
        <taxon>Gunneridae</taxon>
        <taxon>Pentapetalae</taxon>
        <taxon>rosids</taxon>
        <taxon>malvids</taxon>
        <taxon>Myrtales</taxon>
        <taxon>Lythraceae</taxon>
        <taxon>Trapa</taxon>
    </lineage>
</organism>
<comment type="caution">
    <text evidence="8">The sequence shown here is derived from an EMBL/GenBank/DDBJ whole genome shotgun (WGS) entry which is preliminary data.</text>
</comment>
<dbReference type="InterPro" id="IPR017380">
    <property type="entry name" value="Hist_AcTrfase_B-typ_cat-su"/>
</dbReference>
<dbReference type="EMBL" id="JAXIOK010000004">
    <property type="protein sequence ID" value="KAK4774144.1"/>
    <property type="molecule type" value="Genomic_DNA"/>
</dbReference>
<dbReference type="PANTHER" id="PTHR12046">
    <property type="entry name" value="HISTONE ACETYLTRANSFERASE TYPE B CATALYTIC SUBUNIT"/>
    <property type="match status" value="1"/>
</dbReference>
<name>A0AAN7KXN6_9MYRT</name>
<comment type="catalytic activity">
    <reaction evidence="5">
        <text>L-lysyl-[protein] + acetyl-CoA = N(6)-acetyl-L-lysyl-[protein] + CoA + H(+)</text>
        <dbReference type="Rhea" id="RHEA:45948"/>
        <dbReference type="Rhea" id="RHEA-COMP:9752"/>
        <dbReference type="Rhea" id="RHEA-COMP:10731"/>
        <dbReference type="ChEBI" id="CHEBI:15378"/>
        <dbReference type="ChEBI" id="CHEBI:29969"/>
        <dbReference type="ChEBI" id="CHEBI:57287"/>
        <dbReference type="ChEBI" id="CHEBI:57288"/>
        <dbReference type="ChEBI" id="CHEBI:61930"/>
        <dbReference type="EC" id="2.3.1.48"/>
    </reaction>
</comment>
<dbReference type="GO" id="GO:0031509">
    <property type="term" value="P:subtelomeric heterochromatin formation"/>
    <property type="evidence" value="ECO:0007669"/>
    <property type="project" value="InterPro"/>
</dbReference>
<evidence type="ECO:0000313" key="9">
    <source>
        <dbReference type="Proteomes" id="UP001345219"/>
    </source>
</evidence>
<sequence length="429" mass="49271">MGGGYGFQFNMLDFSGIFGDHGRIYGYKGLKISIWMNIMSFQSFCEIYFEKRSNFGKGITDLESGLKTLFVGTLVDNKDDFIESFSRDSHYIRDTVSSGKILWQNSTDGHEIQVIRMGMGDAGYLYVRLVPLIVLLVEGFSYKMGSISIDLNDEGLELYLLIEKPVDQTANNQDRLLGFSSVYRYYHYPDGLSRLRLNLILVLPPYRCKGYGRRILRVLKNVAITEDAYDLTVKEPSEELQHMRTCIDVFQLLSFDPVQDAVDATISLLKQGKLSKNVRLPRFLPPLDLVEDVRKTFRINKSQFLQCWEVLVYVCLSNYVHDERMDNYFTIVSNRVRAKVLGTAARTTGKKVMNIPNSHNPRMSFVMFRVGGGINAFKDQNIREEHIKQLIDRRLEEIKLIAEKVLVPNPNQKIWHVEQDDEAGNIANP</sequence>
<evidence type="ECO:0000313" key="8">
    <source>
        <dbReference type="EMBL" id="KAK4774144.1"/>
    </source>
</evidence>
<keyword evidence="4" id="KW-0012">Acyltransferase</keyword>
<dbReference type="Pfam" id="PF00583">
    <property type="entry name" value="Acetyltransf_1"/>
    <property type="match status" value="1"/>
</dbReference>
<dbReference type="SUPFAM" id="SSF55729">
    <property type="entry name" value="Acyl-CoA N-acyltransferases (Nat)"/>
    <property type="match status" value="1"/>
</dbReference>
<dbReference type="InterPro" id="IPR019467">
    <property type="entry name" value="Hat1_N"/>
</dbReference>
<keyword evidence="9" id="KW-1185">Reference proteome</keyword>
<evidence type="ECO:0000256" key="4">
    <source>
        <dbReference type="ARBA" id="ARBA00023315"/>
    </source>
</evidence>
<keyword evidence="3" id="KW-0808">Transferase</keyword>
<gene>
    <name evidence="8" type="ORF">SAY87_029163</name>
</gene>
<feature type="domain" description="Histone acetyl transferase HAT1 N-terminal" evidence="7">
    <location>
        <begin position="17"/>
        <end position="138"/>
    </location>
</feature>
<evidence type="ECO:0000259" key="7">
    <source>
        <dbReference type="Pfam" id="PF10394"/>
    </source>
</evidence>
<evidence type="ECO:0000259" key="6">
    <source>
        <dbReference type="Pfam" id="PF00583"/>
    </source>
</evidence>
<feature type="domain" description="N-acetyltransferase" evidence="6">
    <location>
        <begin position="170"/>
        <end position="235"/>
    </location>
</feature>
<accession>A0AAN7KXN6</accession>
<evidence type="ECO:0000256" key="2">
    <source>
        <dbReference type="ARBA" id="ARBA00013184"/>
    </source>
</evidence>
<proteinExistence type="inferred from homology"/>
<dbReference type="InterPro" id="IPR000182">
    <property type="entry name" value="GNAT_dom"/>
</dbReference>